<name>A0ABS5JS93_9BACT</name>
<dbReference type="Gene3D" id="1.10.1740.10">
    <property type="match status" value="1"/>
</dbReference>
<evidence type="ECO:0000256" key="4">
    <source>
        <dbReference type="ARBA" id="ARBA00023163"/>
    </source>
</evidence>
<gene>
    <name evidence="7" type="ORF">KEM10_03135</name>
</gene>
<reference evidence="7 8" key="1">
    <citation type="journal article" date="2015" name="Int. J. Syst. Evol. Microbiol.">
        <title>Carboxylicivirga linearis sp. nov., isolated from a sea cucumber culture pond.</title>
        <authorList>
            <person name="Wang F.Q."/>
            <person name="Zhou Y.X."/>
            <person name="Lin X.Z."/>
            <person name="Chen G.J."/>
            <person name="Du Z.J."/>
        </authorList>
    </citation>
    <scope>NUCLEOTIDE SEQUENCE [LARGE SCALE GENOMIC DNA]</scope>
    <source>
        <strain evidence="7 8">FB218</strain>
    </source>
</reference>
<dbReference type="SUPFAM" id="SSF88946">
    <property type="entry name" value="Sigma2 domain of RNA polymerase sigma factors"/>
    <property type="match status" value="1"/>
</dbReference>
<evidence type="ECO:0000256" key="1">
    <source>
        <dbReference type="ARBA" id="ARBA00010641"/>
    </source>
</evidence>
<evidence type="ECO:0000256" key="3">
    <source>
        <dbReference type="ARBA" id="ARBA00023082"/>
    </source>
</evidence>
<keyword evidence="8" id="KW-1185">Reference proteome</keyword>
<dbReference type="Pfam" id="PF08281">
    <property type="entry name" value="Sigma70_r4_2"/>
    <property type="match status" value="1"/>
</dbReference>
<dbReference type="Gene3D" id="1.10.10.10">
    <property type="entry name" value="Winged helix-like DNA-binding domain superfamily/Winged helix DNA-binding domain"/>
    <property type="match status" value="1"/>
</dbReference>
<feature type="domain" description="RNA polymerase sigma-70 region 2" evidence="5">
    <location>
        <begin position="20"/>
        <end position="81"/>
    </location>
</feature>
<dbReference type="InterPro" id="IPR007627">
    <property type="entry name" value="RNA_pol_sigma70_r2"/>
</dbReference>
<accession>A0ABS5JS93</accession>
<dbReference type="Proteomes" id="UP000708576">
    <property type="component" value="Unassembled WGS sequence"/>
</dbReference>
<evidence type="ECO:0000313" key="7">
    <source>
        <dbReference type="EMBL" id="MBS2097256.1"/>
    </source>
</evidence>
<evidence type="ECO:0000259" key="5">
    <source>
        <dbReference type="Pfam" id="PF04542"/>
    </source>
</evidence>
<proteinExistence type="inferred from homology"/>
<dbReference type="InterPro" id="IPR013324">
    <property type="entry name" value="RNA_pol_sigma_r3/r4-like"/>
</dbReference>
<evidence type="ECO:0000256" key="2">
    <source>
        <dbReference type="ARBA" id="ARBA00023015"/>
    </source>
</evidence>
<dbReference type="Pfam" id="PF04542">
    <property type="entry name" value="Sigma70_r2"/>
    <property type="match status" value="1"/>
</dbReference>
<dbReference type="CDD" id="cd06171">
    <property type="entry name" value="Sigma70_r4"/>
    <property type="match status" value="1"/>
</dbReference>
<dbReference type="RefSeq" id="WP_212213374.1">
    <property type="nucleotide sequence ID" value="NZ_JAGUCO010000001.1"/>
</dbReference>
<comment type="similarity">
    <text evidence="1">Belongs to the sigma-70 factor family. ECF subfamily.</text>
</comment>
<evidence type="ECO:0000259" key="6">
    <source>
        <dbReference type="Pfam" id="PF08281"/>
    </source>
</evidence>
<dbReference type="EMBL" id="JAGUCO010000001">
    <property type="protein sequence ID" value="MBS2097256.1"/>
    <property type="molecule type" value="Genomic_DNA"/>
</dbReference>
<keyword evidence="4" id="KW-0804">Transcription</keyword>
<dbReference type="InterPro" id="IPR014284">
    <property type="entry name" value="RNA_pol_sigma-70_dom"/>
</dbReference>
<sequence length="183" mass="21492">MEDIYIEKVKNGDVEAFRFIIRQYQNMAFSVAMSVVKNEFLARDVAQEAFLNVFQNIKQFRGDSKFSTWLYRIVINKAFRVAEKEGKHTFDSIDDVGKETEENSMDKLTDDERKFYINEVLIRMPANESLALRLFYLQEMAMSEVQEVTGWSLSNIKVILHRARKRFQVELNTILKTEAKSIL</sequence>
<keyword evidence="3" id="KW-0731">Sigma factor</keyword>
<keyword evidence="2" id="KW-0805">Transcription regulation</keyword>
<protein>
    <submittedName>
        <fullName evidence="7">Sigma-70 family RNA polymerase sigma factor</fullName>
    </submittedName>
</protein>
<evidence type="ECO:0000313" key="8">
    <source>
        <dbReference type="Proteomes" id="UP000708576"/>
    </source>
</evidence>
<dbReference type="InterPro" id="IPR039425">
    <property type="entry name" value="RNA_pol_sigma-70-like"/>
</dbReference>
<organism evidence="7 8">
    <name type="scientific">Carboxylicivirga linearis</name>
    <dbReference type="NCBI Taxonomy" id="1628157"/>
    <lineage>
        <taxon>Bacteria</taxon>
        <taxon>Pseudomonadati</taxon>
        <taxon>Bacteroidota</taxon>
        <taxon>Bacteroidia</taxon>
        <taxon>Marinilabiliales</taxon>
        <taxon>Marinilabiliaceae</taxon>
        <taxon>Carboxylicivirga</taxon>
    </lineage>
</organism>
<comment type="caution">
    <text evidence="7">The sequence shown here is derived from an EMBL/GenBank/DDBJ whole genome shotgun (WGS) entry which is preliminary data.</text>
</comment>
<feature type="domain" description="RNA polymerase sigma factor 70 region 4 type 2" evidence="6">
    <location>
        <begin position="117"/>
        <end position="166"/>
    </location>
</feature>
<dbReference type="SUPFAM" id="SSF88659">
    <property type="entry name" value="Sigma3 and sigma4 domains of RNA polymerase sigma factors"/>
    <property type="match status" value="1"/>
</dbReference>
<dbReference type="NCBIfam" id="TIGR02937">
    <property type="entry name" value="sigma70-ECF"/>
    <property type="match status" value="1"/>
</dbReference>
<dbReference type="PANTHER" id="PTHR43133:SF51">
    <property type="entry name" value="RNA POLYMERASE SIGMA FACTOR"/>
    <property type="match status" value="1"/>
</dbReference>
<dbReference type="InterPro" id="IPR013249">
    <property type="entry name" value="RNA_pol_sigma70_r4_t2"/>
</dbReference>
<dbReference type="InterPro" id="IPR013325">
    <property type="entry name" value="RNA_pol_sigma_r2"/>
</dbReference>
<dbReference type="PANTHER" id="PTHR43133">
    <property type="entry name" value="RNA POLYMERASE ECF-TYPE SIGMA FACTO"/>
    <property type="match status" value="1"/>
</dbReference>
<dbReference type="InterPro" id="IPR036388">
    <property type="entry name" value="WH-like_DNA-bd_sf"/>
</dbReference>